<proteinExistence type="predicted"/>
<evidence type="ECO:0000313" key="1">
    <source>
        <dbReference type="EMBL" id="KAA8543442.1"/>
    </source>
</evidence>
<keyword evidence="2" id="KW-1185">Reference proteome</keyword>
<dbReference type="AlphaFoldDB" id="A0A5J5BP04"/>
<gene>
    <name evidence="1" type="ORF">F0562_021063</name>
</gene>
<dbReference type="OrthoDB" id="1938423at2759"/>
<organism evidence="1 2">
    <name type="scientific">Nyssa sinensis</name>
    <dbReference type="NCBI Taxonomy" id="561372"/>
    <lineage>
        <taxon>Eukaryota</taxon>
        <taxon>Viridiplantae</taxon>
        <taxon>Streptophyta</taxon>
        <taxon>Embryophyta</taxon>
        <taxon>Tracheophyta</taxon>
        <taxon>Spermatophyta</taxon>
        <taxon>Magnoliopsida</taxon>
        <taxon>eudicotyledons</taxon>
        <taxon>Gunneridae</taxon>
        <taxon>Pentapetalae</taxon>
        <taxon>asterids</taxon>
        <taxon>Cornales</taxon>
        <taxon>Nyssaceae</taxon>
        <taxon>Nyssa</taxon>
    </lineage>
</organism>
<protein>
    <submittedName>
        <fullName evidence="1">Uncharacterized protein</fullName>
    </submittedName>
</protein>
<name>A0A5J5BP04_9ASTE</name>
<accession>A0A5J5BP04</accession>
<dbReference type="EMBL" id="CM018034">
    <property type="protein sequence ID" value="KAA8543442.1"/>
    <property type="molecule type" value="Genomic_DNA"/>
</dbReference>
<sequence>MLFKFCCYCYFVVDPSDAIYLVPKISFYLMQKYYAADAPKTSEYAFFKKLKKDADTSHSYPLHKEGNQPMDFQSNDCTIEITGMSKHSCEDLRSSSVVEKVGAIKYDLFLSPHGGALKNSGSQYPDVEVFSTKRQKLRQWVADISLPQTDKLPSKGCDLVSLLLSRLFPEGNENNNCRDKRYRKKENDTKHMSLAFPESDIYIKEPIWTDRRDLKEAQRGPYLDDFSSEYWPNRSIEIIPQKWDALDSDFPSTSYATKTHFQHEIRKPGCHFGGGRTASLINESDPCFRFPFENYGSHASSHLKQLVEFQDIDESALGRDPSTLLLSWDFDNVKDGLDLSITTHNAGVISNSTLVTSRDNHQQSLDNRFSTTGFSSSSFLSNYPPKYISLPHFLSVDFQARDFGRHLLEEKCLVAEPDHFPLALSCTPKYLSLVEDTDTENTSEASSVSLSPQNHHWFTSKIFSEKHHPILESLLSPGLDIDLGFKCLSMMDSFGERRSSTCHAFQSPQKDYTCSYLTEEERDINLGWKCLSMIDAFGEHHSSTCHAFQSHQKEDTCSYLTEEEQVSCLYSSNHRKTVTPCSEDTYHSHNCSSINLQISLNKEMAHPLQVSNSSWGRSEEEI</sequence>
<evidence type="ECO:0000313" key="2">
    <source>
        <dbReference type="Proteomes" id="UP000325577"/>
    </source>
</evidence>
<dbReference type="Proteomes" id="UP000325577">
    <property type="component" value="Linkage Group LG11"/>
</dbReference>
<reference evidence="1 2" key="1">
    <citation type="submission" date="2019-09" db="EMBL/GenBank/DDBJ databases">
        <title>A chromosome-level genome assembly of the Chinese tupelo Nyssa sinensis.</title>
        <authorList>
            <person name="Yang X."/>
            <person name="Kang M."/>
            <person name="Yang Y."/>
            <person name="Xiong H."/>
            <person name="Wang M."/>
            <person name="Zhang Z."/>
            <person name="Wang Z."/>
            <person name="Wu H."/>
            <person name="Ma T."/>
            <person name="Liu J."/>
            <person name="Xi Z."/>
        </authorList>
    </citation>
    <scope>NUCLEOTIDE SEQUENCE [LARGE SCALE GENOMIC DNA]</scope>
    <source>
        <strain evidence="1">J267</strain>
        <tissue evidence="1">Leaf</tissue>
    </source>
</reference>